<protein>
    <submittedName>
        <fullName evidence="2">Uncharacterized protein</fullName>
    </submittedName>
</protein>
<dbReference type="OrthoDB" id="102001at2759"/>
<comment type="caution">
    <text evidence="2">The sequence shown here is derived from an EMBL/GenBank/DDBJ whole genome shotgun (WGS) entry which is preliminary data.</text>
</comment>
<proteinExistence type="predicted"/>
<name>A0A8K1CKH9_PYTOL</name>
<gene>
    <name evidence="2" type="ORF">Poli38472_014160</name>
</gene>
<evidence type="ECO:0000313" key="2">
    <source>
        <dbReference type="EMBL" id="TMW64043.1"/>
    </source>
</evidence>
<sequence>MKFSTALVAAAVATTAVHAQDQSSCVQLDYTQKAKDFNSLNGVIDLAVNTGLIGTFTKPYDPLAVAGETLDVIPVSILGHDFEVTPTIKAANFTGVSTVHPHHLNVTGPTNVNLGVDFTGTLAFDGTFSLSIKQVNKQWWQLCYTDLLHPAECKPKTTEIEVGLSVTKPQAVVDINYAMMTCPTPAGTCKPLAVADILTAALTKKFDVLLKRILLRSKSLELTKIDLDFEKINEIHFHFLKSGPLLTAIGQKLFDFTEDALNKKGPVSKIAIDVTEKLGKSLVNNLVKGALAPQFGSGCFDA</sequence>
<dbReference type="Proteomes" id="UP000794436">
    <property type="component" value="Unassembled WGS sequence"/>
</dbReference>
<dbReference type="AlphaFoldDB" id="A0A8K1CKH9"/>
<dbReference type="EMBL" id="SPLM01000041">
    <property type="protein sequence ID" value="TMW64043.1"/>
    <property type="molecule type" value="Genomic_DNA"/>
</dbReference>
<accession>A0A8K1CKH9</accession>
<keyword evidence="3" id="KW-1185">Reference proteome</keyword>
<feature type="chain" id="PRO_5035435468" evidence="1">
    <location>
        <begin position="20"/>
        <end position="302"/>
    </location>
</feature>
<feature type="signal peptide" evidence="1">
    <location>
        <begin position="1"/>
        <end position="19"/>
    </location>
</feature>
<evidence type="ECO:0000256" key="1">
    <source>
        <dbReference type="SAM" id="SignalP"/>
    </source>
</evidence>
<organism evidence="2 3">
    <name type="scientific">Pythium oligandrum</name>
    <name type="common">Mycoparasitic fungus</name>
    <dbReference type="NCBI Taxonomy" id="41045"/>
    <lineage>
        <taxon>Eukaryota</taxon>
        <taxon>Sar</taxon>
        <taxon>Stramenopiles</taxon>
        <taxon>Oomycota</taxon>
        <taxon>Peronosporomycetes</taxon>
        <taxon>Pythiales</taxon>
        <taxon>Pythiaceae</taxon>
        <taxon>Pythium</taxon>
    </lineage>
</organism>
<evidence type="ECO:0000313" key="3">
    <source>
        <dbReference type="Proteomes" id="UP000794436"/>
    </source>
</evidence>
<keyword evidence="1" id="KW-0732">Signal</keyword>
<reference evidence="2" key="1">
    <citation type="submission" date="2019-03" db="EMBL/GenBank/DDBJ databases">
        <title>Long read genome sequence of the mycoparasitic Pythium oligandrum ATCC 38472 isolated from sugarbeet rhizosphere.</title>
        <authorList>
            <person name="Gaulin E."/>
        </authorList>
    </citation>
    <scope>NUCLEOTIDE SEQUENCE</scope>
    <source>
        <strain evidence="2">ATCC 38472_TT</strain>
    </source>
</reference>